<organism evidence="3 4">
    <name type="scientific">Thermosynechococcus sichuanensis E542</name>
    <dbReference type="NCBI Taxonomy" id="2016101"/>
    <lineage>
        <taxon>Bacteria</taxon>
        <taxon>Bacillati</taxon>
        <taxon>Cyanobacteriota</taxon>
        <taxon>Cyanophyceae</taxon>
        <taxon>Acaryochloridales</taxon>
        <taxon>Thermosynechococcaceae</taxon>
        <taxon>Thermosynechococcus</taxon>
        <taxon>Thermosynechococcus sichuanensis</taxon>
    </lineage>
</organism>
<name>A0A7D6EWI1_9CYAN</name>
<feature type="region of interest" description="Disordered" evidence="1">
    <location>
        <begin position="209"/>
        <end position="231"/>
    </location>
</feature>
<keyword evidence="4" id="KW-1185">Reference proteome</keyword>
<dbReference type="AlphaFoldDB" id="A0A7D6EWI1"/>
<dbReference type="EMBL" id="CP032152">
    <property type="protein sequence ID" value="QLL29604.1"/>
    <property type="molecule type" value="Genomic_DNA"/>
</dbReference>
<sequence length="231" mass="26731">MLIPLTQEKVRQLVPLVATGSQYRYVWGKLQDFLRRLTFSVVAVAIVAFGLNFLGDSTQLVLGLIAGLYWLWAPAVLASFRNRRHRRFPYGGFWRGRVLDVYVTEELIGKEETVNDKGQLVIIENRERCLNLEIGDKTGFETRVQAKLLRQHRGIRPGDAAEMLVLSRRPDLAEIELISEVFLPRHRLWIGTYPILQRDAFIDLSERLRRKARSQSPKSPRRSPRPRRSSL</sequence>
<dbReference type="KEGG" id="tsq:D3A95_00100"/>
<feature type="transmembrane region" description="Helical" evidence="2">
    <location>
        <begin position="33"/>
        <end position="54"/>
    </location>
</feature>
<accession>A0A7D6EWI1</accession>
<proteinExistence type="predicted"/>
<gene>
    <name evidence="3" type="ORF">D3A95_00100</name>
</gene>
<dbReference type="RefSeq" id="WP_181495396.1">
    <property type="nucleotide sequence ID" value="NZ_CP032152.1"/>
</dbReference>
<evidence type="ECO:0000256" key="1">
    <source>
        <dbReference type="SAM" id="MobiDB-lite"/>
    </source>
</evidence>
<evidence type="ECO:0000256" key="2">
    <source>
        <dbReference type="SAM" id="Phobius"/>
    </source>
</evidence>
<keyword evidence="2" id="KW-1133">Transmembrane helix</keyword>
<keyword evidence="2" id="KW-0812">Transmembrane</keyword>
<evidence type="ECO:0000313" key="3">
    <source>
        <dbReference type="EMBL" id="QLL29604.1"/>
    </source>
</evidence>
<keyword evidence="2" id="KW-0472">Membrane</keyword>
<feature type="transmembrane region" description="Helical" evidence="2">
    <location>
        <begin position="60"/>
        <end position="80"/>
    </location>
</feature>
<evidence type="ECO:0000313" key="4">
    <source>
        <dbReference type="Proteomes" id="UP000261812"/>
    </source>
</evidence>
<protein>
    <submittedName>
        <fullName evidence="3">Phosphate ABC transporter permease</fullName>
    </submittedName>
</protein>
<dbReference type="Proteomes" id="UP000261812">
    <property type="component" value="Chromosome"/>
</dbReference>
<reference evidence="4" key="1">
    <citation type="submission" date="2018-09" db="EMBL/GenBank/DDBJ databases">
        <title>Complete genome sequence of thermophilic cyanobacteria strain Thermosynechococcus elongatus PKUAC-SCTE542.</title>
        <authorList>
            <person name="Liang Y."/>
            <person name="Tang J."/>
            <person name="Daroch M."/>
        </authorList>
    </citation>
    <scope>NUCLEOTIDE SEQUENCE [LARGE SCALE GENOMIC DNA]</scope>
    <source>
        <strain evidence="4">E542</strain>
    </source>
</reference>